<dbReference type="EMBL" id="CP034550">
    <property type="protein sequence ID" value="QFZ24242.1"/>
    <property type="molecule type" value="Genomic_DNA"/>
</dbReference>
<reference evidence="3" key="1">
    <citation type="journal article" date="2021" name="Curr. Microbiol.">
        <title>Complete genome of nocamycin-producing strain Saccharothrix syringae NRRL B-16468 reveals the biosynthetic potential for secondary metabolites.</title>
        <authorList>
            <person name="Mo X."/>
            <person name="Yang S."/>
        </authorList>
    </citation>
    <scope>NUCLEOTIDE SEQUENCE [LARGE SCALE GENOMIC DNA]</scope>
    <source>
        <strain evidence="3">ATCC 51364 / DSM 43886 / JCM 6844 / KCTC 9398 / NBRC 14523 / NRRL B-16468 / INA 2240</strain>
    </source>
</reference>
<dbReference type="Proteomes" id="UP000325787">
    <property type="component" value="Chromosome"/>
</dbReference>
<keyword evidence="3" id="KW-1185">Reference proteome</keyword>
<evidence type="ECO:0000256" key="1">
    <source>
        <dbReference type="SAM" id="MobiDB-lite"/>
    </source>
</evidence>
<evidence type="ECO:0000313" key="3">
    <source>
        <dbReference type="Proteomes" id="UP000325787"/>
    </source>
</evidence>
<feature type="region of interest" description="Disordered" evidence="1">
    <location>
        <begin position="220"/>
        <end position="253"/>
    </location>
</feature>
<dbReference type="OrthoDB" id="3669717at2"/>
<gene>
    <name evidence="2" type="ORF">EKG83_14410</name>
</gene>
<protein>
    <submittedName>
        <fullName evidence="2">Uncharacterized protein</fullName>
    </submittedName>
</protein>
<sequence length="287" mass="30738">MALDATWPAALVERIVTAFSQPAAQIVLLPWPTPNQDRPKPVSPQVDSVIKHAPGTEPNPELADAVHTVERLSRHARVEHVPADPTATNPTSPPLRTGHVGGCDPGFATIPATPAAAVEKGAHHDKPVTFGGADLVITSLHPRDRGDRGADLVALFAARLLRVGGILIVLTHCDWTSGELTDPTGAVVTAGQNADLLYLQHIVAVHAPLRDGRFHLTDTHPDHHCEDTPDDEDTSDARARARHHAPVRGLPTPHRRIHSDVLIFAQPHDHQPPPPSTGAPSHDGDLR</sequence>
<dbReference type="AlphaFoldDB" id="A0A5Q0HF86"/>
<dbReference type="KEGG" id="ssyi:EKG83_14410"/>
<accession>A0A5Q0HF86</accession>
<organism evidence="2 3">
    <name type="scientific">Saccharothrix syringae</name>
    <name type="common">Nocardiopsis syringae</name>
    <dbReference type="NCBI Taxonomy" id="103733"/>
    <lineage>
        <taxon>Bacteria</taxon>
        <taxon>Bacillati</taxon>
        <taxon>Actinomycetota</taxon>
        <taxon>Actinomycetes</taxon>
        <taxon>Pseudonocardiales</taxon>
        <taxon>Pseudonocardiaceae</taxon>
        <taxon>Saccharothrix</taxon>
    </lineage>
</organism>
<proteinExistence type="predicted"/>
<feature type="region of interest" description="Disordered" evidence="1">
    <location>
        <begin position="265"/>
        <end position="287"/>
    </location>
</feature>
<name>A0A5Q0HF86_SACSY</name>
<evidence type="ECO:0000313" key="2">
    <source>
        <dbReference type="EMBL" id="QFZ24242.1"/>
    </source>
</evidence>